<feature type="region of interest" description="Disordered" evidence="1">
    <location>
        <begin position="1"/>
        <end position="67"/>
    </location>
</feature>
<evidence type="ECO:0008006" key="4">
    <source>
        <dbReference type="Google" id="ProtNLM"/>
    </source>
</evidence>
<gene>
    <name evidence="2" type="ORF">HLB44_34805</name>
</gene>
<name>A0ABX2ETT7_9BURK</name>
<dbReference type="Proteomes" id="UP000737171">
    <property type="component" value="Unassembled WGS sequence"/>
</dbReference>
<feature type="region of interest" description="Disordered" evidence="1">
    <location>
        <begin position="408"/>
        <end position="441"/>
    </location>
</feature>
<comment type="caution">
    <text evidence="2">The sequence shown here is derived from an EMBL/GenBank/DDBJ whole genome shotgun (WGS) entry which is preliminary data.</text>
</comment>
<dbReference type="InterPro" id="IPR029058">
    <property type="entry name" value="AB_hydrolase_fold"/>
</dbReference>
<accession>A0ABX2ETT7</accession>
<proteinExistence type="predicted"/>
<feature type="compositionally biased region" description="Basic and acidic residues" evidence="1">
    <location>
        <begin position="17"/>
        <end position="34"/>
    </location>
</feature>
<dbReference type="EMBL" id="JABRWJ010000019">
    <property type="protein sequence ID" value="NRF72167.1"/>
    <property type="molecule type" value="Genomic_DNA"/>
</dbReference>
<reference evidence="2 3" key="1">
    <citation type="submission" date="2020-05" db="EMBL/GenBank/DDBJ databases">
        <title>Aquincola sp. isolate from soil.</title>
        <authorList>
            <person name="Han J."/>
            <person name="Kim D.-U."/>
        </authorList>
    </citation>
    <scope>NUCLEOTIDE SEQUENCE [LARGE SCALE GENOMIC DNA]</scope>
    <source>
        <strain evidence="2 3">S2</strain>
    </source>
</reference>
<dbReference type="Gene3D" id="3.40.50.1820">
    <property type="entry name" value="alpha/beta hydrolase"/>
    <property type="match status" value="1"/>
</dbReference>
<dbReference type="RefSeq" id="WP_173134897.1">
    <property type="nucleotide sequence ID" value="NZ_JABRWJ010000019.1"/>
</dbReference>
<evidence type="ECO:0000256" key="1">
    <source>
        <dbReference type="SAM" id="MobiDB-lite"/>
    </source>
</evidence>
<feature type="compositionally biased region" description="Polar residues" evidence="1">
    <location>
        <begin position="414"/>
        <end position="441"/>
    </location>
</feature>
<sequence>MTREFRITGHKPFGAFKDAEGERIQNPKWSERSKNPLPFKVTLGPRPPRIAKIPDTPPHLTLTSDSGSSLGNIFDGIRCGDGGPSGSKGKEPEVKYVDKEYEGPNLGPTKHIGIILLRPPTFSTLSAASSVPSETTPVRYEKAAMPTDAATLGKIKCNAQLSAFPYDREPDSLPDGWAPSSDLSDKIAAAANIVQADNVQNPYGTIVDAQSGLVASVLVNAKQNEVVISFGGTSSGPEVRAGEPLKRGLANLWPMSKQWVTNVSAGFGNEEASYRQARELVGKAVELAGENVTVRTAGHSKGGGEAMYAALAQTPPLNADVFSPSHLSSGLISRLPKANVDTASKGVRAYSVSKDLVPKIRSVLPWGAAGVGRDHFFPADPTKGHGMSPYNVHVWFTEHLDSYIEKALREKSPEGSSQGLGTSAYQTASEGGSNTSEKAGD</sequence>
<keyword evidence="3" id="KW-1185">Reference proteome</keyword>
<dbReference type="SUPFAM" id="SSF53474">
    <property type="entry name" value="alpha/beta-Hydrolases"/>
    <property type="match status" value="1"/>
</dbReference>
<protein>
    <recommendedName>
        <fullName evidence="4">Fungal lipase-like domain-containing protein</fullName>
    </recommendedName>
</protein>
<dbReference type="Pfam" id="PF26363">
    <property type="entry name" value="Phospholipase-like"/>
    <property type="match status" value="1"/>
</dbReference>
<organism evidence="2 3">
    <name type="scientific">Pseudaquabacterium terrae</name>
    <dbReference type="NCBI Taxonomy" id="2732868"/>
    <lineage>
        <taxon>Bacteria</taxon>
        <taxon>Pseudomonadati</taxon>
        <taxon>Pseudomonadota</taxon>
        <taxon>Betaproteobacteria</taxon>
        <taxon>Burkholderiales</taxon>
        <taxon>Sphaerotilaceae</taxon>
        <taxon>Pseudaquabacterium</taxon>
    </lineage>
</organism>
<evidence type="ECO:0000313" key="2">
    <source>
        <dbReference type="EMBL" id="NRF72167.1"/>
    </source>
</evidence>
<evidence type="ECO:0000313" key="3">
    <source>
        <dbReference type="Proteomes" id="UP000737171"/>
    </source>
</evidence>